<feature type="region of interest" description="Disordered" evidence="1">
    <location>
        <begin position="1"/>
        <end position="20"/>
    </location>
</feature>
<gene>
    <name evidence="2" type="ORF">KC01_LOCUS22968</name>
</gene>
<dbReference type="AlphaFoldDB" id="A0AAV2KYN1"/>
<evidence type="ECO:0000313" key="2">
    <source>
        <dbReference type="EMBL" id="CAL1593965.1"/>
    </source>
</evidence>
<feature type="compositionally biased region" description="Basic and acidic residues" evidence="1">
    <location>
        <begin position="68"/>
        <end position="85"/>
    </location>
</feature>
<reference evidence="2 3" key="1">
    <citation type="submission" date="2024-04" db="EMBL/GenBank/DDBJ databases">
        <authorList>
            <person name="Waldvogel A.-M."/>
            <person name="Schoenle A."/>
        </authorList>
    </citation>
    <scope>NUCLEOTIDE SEQUENCE [LARGE SCALE GENOMIC DNA]</scope>
</reference>
<sequence length="85" mass="9308">MQGVVGTTVGVMSMRGGAPKGREVGRVMACWSGLRERSPCRHDNGGSCRLPEKRRRPLRRSTPSVQDGDVKDSLRELSHDESSLS</sequence>
<evidence type="ECO:0000256" key="1">
    <source>
        <dbReference type="SAM" id="MobiDB-lite"/>
    </source>
</evidence>
<feature type="compositionally biased region" description="Low complexity" evidence="1">
    <location>
        <begin position="1"/>
        <end position="11"/>
    </location>
</feature>
<accession>A0AAV2KYN1</accession>
<dbReference type="Proteomes" id="UP001497482">
    <property type="component" value="Chromosome 2"/>
</dbReference>
<keyword evidence="3" id="KW-1185">Reference proteome</keyword>
<name>A0AAV2KYN1_KNICA</name>
<organism evidence="2 3">
    <name type="scientific">Knipowitschia caucasica</name>
    <name type="common">Caucasian dwarf goby</name>
    <name type="synonym">Pomatoschistus caucasicus</name>
    <dbReference type="NCBI Taxonomy" id="637954"/>
    <lineage>
        <taxon>Eukaryota</taxon>
        <taxon>Metazoa</taxon>
        <taxon>Chordata</taxon>
        <taxon>Craniata</taxon>
        <taxon>Vertebrata</taxon>
        <taxon>Euteleostomi</taxon>
        <taxon>Actinopterygii</taxon>
        <taxon>Neopterygii</taxon>
        <taxon>Teleostei</taxon>
        <taxon>Neoteleostei</taxon>
        <taxon>Acanthomorphata</taxon>
        <taxon>Gobiaria</taxon>
        <taxon>Gobiiformes</taxon>
        <taxon>Gobioidei</taxon>
        <taxon>Gobiidae</taxon>
        <taxon>Gobiinae</taxon>
        <taxon>Knipowitschia</taxon>
    </lineage>
</organism>
<dbReference type="EMBL" id="OZ035824">
    <property type="protein sequence ID" value="CAL1593965.1"/>
    <property type="molecule type" value="Genomic_DNA"/>
</dbReference>
<evidence type="ECO:0000313" key="3">
    <source>
        <dbReference type="Proteomes" id="UP001497482"/>
    </source>
</evidence>
<protein>
    <submittedName>
        <fullName evidence="2">Uncharacterized protein</fullName>
    </submittedName>
</protein>
<proteinExistence type="predicted"/>
<feature type="region of interest" description="Disordered" evidence="1">
    <location>
        <begin position="39"/>
        <end position="85"/>
    </location>
</feature>